<accession>M5FYR9</accession>
<dbReference type="SUPFAM" id="SSF57879">
    <property type="entry name" value="Zinc domain conserved in yeast copper-regulated transcription factors"/>
    <property type="match status" value="1"/>
</dbReference>
<dbReference type="GO" id="GO:0005634">
    <property type="term" value="C:nucleus"/>
    <property type="evidence" value="ECO:0007669"/>
    <property type="project" value="UniProtKB-SubCell"/>
</dbReference>
<dbReference type="Proteomes" id="UP000030653">
    <property type="component" value="Unassembled WGS sequence"/>
</dbReference>
<dbReference type="GO" id="GO:0045944">
    <property type="term" value="P:positive regulation of transcription by RNA polymerase II"/>
    <property type="evidence" value="ECO:0007669"/>
    <property type="project" value="TreeGrafter"/>
</dbReference>
<keyword evidence="2" id="KW-0479">Metal-binding</keyword>
<comment type="subcellular location">
    <subcellularLocation>
        <location evidence="1">Nucleus</location>
    </subcellularLocation>
</comment>
<gene>
    <name evidence="9" type="ORF">DACRYDRAFT_39508</name>
</gene>
<keyword evidence="4" id="KW-0186">Copper</keyword>
<dbReference type="Pfam" id="PF00649">
    <property type="entry name" value="Copper-fist"/>
    <property type="match status" value="1"/>
</dbReference>
<dbReference type="GO" id="GO:0000978">
    <property type="term" value="F:RNA polymerase II cis-regulatory region sequence-specific DNA binding"/>
    <property type="evidence" value="ECO:0007669"/>
    <property type="project" value="TreeGrafter"/>
</dbReference>
<evidence type="ECO:0000256" key="2">
    <source>
        <dbReference type="ARBA" id="ARBA00022723"/>
    </source>
</evidence>
<dbReference type="InterPro" id="IPR001083">
    <property type="entry name" value="Cu_fist_DNA-bd_dom"/>
</dbReference>
<name>M5FYR9_DACPD</name>
<dbReference type="HOGENOM" id="CLU_190858_0_0_1"/>
<organism evidence="9 10">
    <name type="scientific">Dacryopinax primogenitus (strain DJM 731)</name>
    <name type="common">Brown rot fungus</name>
    <dbReference type="NCBI Taxonomy" id="1858805"/>
    <lineage>
        <taxon>Eukaryota</taxon>
        <taxon>Fungi</taxon>
        <taxon>Dikarya</taxon>
        <taxon>Basidiomycota</taxon>
        <taxon>Agaricomycotina</taxon>
        <taxon>Dacrymycetes</taxon>
        <taxon>Dacrymycetales</taxon>
        <taxon>Dacrymycetaceae</taxon>
        <taxon>Dacryopinax</taxon>
    </lineage>
</organism>
<dbReference type="PANTHER" id="PTHR28088">
    <property type="entry name" value="TRANSCRIPTIONAL ACTIVATOR HAA1-RELATED"/>
    <property type="match status" value="1"/>
</dbReference>
<dbReference type="InterPro" id="IPR036395">
    <property type="entry name" value="Cu_fist_DNA-bd_dom_sf"/>
</dbReference>
<dbReference type="GeneID" id="63689525"/>
<reference evidence="9 10" key="1">
    <citation type="journal article" date="2012" name="Science">
        <title>The Paleozoic origin of enzymatic lignin decomposition reconstructed from 31 fungal genomes.</title>
        <authorList>
            <person name="Floudas D."/>
            <person name="Binder M."/>
            <person name="Riley R."/>
            <person name="Barry K."/>
            <person name="Blanchette R.A."/>
            <person name="Henrissat B."/>
            <person name="Martinez A.T."/>
            <person name="Otillar R."/>
            <person name="Spatafora J.W."/>
            <person name="Yadav J.S."/>
            <person name="Aerts A."/>
            <person name="Benoit I."/>
            <person name="Boyd A."/>
            <person name="Carlson A."/>
            <person name="Copeland A."/>
            <person name="Coutinho P.M."/>
            <person name="de Vries R.P."/>
            <person name="Ferreira P."/>
            <person name="Findley K."/>
            <person name="Foster B."/>
            <person name="Gaskell J."/>
            <person name="Glotzer D."/>
            <person name="Gorecki P."/>
            <person name="Heitman J."/>
            <person name="Hesse C."/>
            <person name="Hori C."/>
            <person name="Igarashi K."/>
            <person name="Jurgens J.A."/>
            <person name="Kallen N."/>
            <person name="Kersten P."/>
            <person name="Kohler A."/>
            <person name="Kuees U."/>
            <person name="Kumar T.K.A."/>
            <person name="Kuo A."/>
            <person name="LaButti K."/>
            <person name="Larrondo L.F."/>
            <person name="Lindquist E."/>
            <person name="Ling A."/>
            <person name="Lombard V."/>
            <person name="Lucas S."/>
            <person name="Lundell T."/>
            <person name="Martin R."/>
            <person name="McLaughlin D.J."/>
            <person name="Morgenstern I."/>
            <person name="Morin E."/>
            <person name="Murat C."/>
            <person name="Nagy L.G."/>
            <person name="Nolan M."/>
            <person name="Ohm R.A."/>
            <person name="Patyshakuliyeva A."/>
            <person name="Rokas A."/>
            <person name="Ruiz-Duenas F.J."/>
            <person name="Sabat G."/>
            <person name="Salamov A."/>
            <person name="Samejima M."/>
            <person name="Schmutz J."/>
            <person name="Slot J.C."/>
            <person name="St John F."/>
            <person name="Stenlid J."/>
            <person name="Sun H."/>
            <person name="Sun S."/>
            <person name="Syed K."/>
            <person name="Tsang A."/>
            <person name="Wiebenga A."/>
            <person name="Young D."/>
            <person name="Pisabarro A."/>
            <person name="Eastwood D.C."/>
            <person name="Martin F."/>
            <person name="Cullen D."/>
            <person name="Grigoriev I.V."/>
            <person name="Hibbett D.S."/>
        </authorList>
    </citation>
    <scope>NUCLEOTIDE SEQUENCE [LARGE SCALE GENOMIC DNA]</scope>
    <source>
        <strain evidence="9 10">DJM-731 SS1</strain>
    </source>
</reference>
<dbReference type="OMA" id="HRSANCA"/>
<dbReference type="RefSeq" id="XP_040628556.1">
    <property type="nucleotide sequence ID" value="XM_040774463.1"/>
</dbReference>
<proteinExistence type="predicted"/>
<dbReference type="PROSITE" id="PS50073">
    <property type="entry name" value="COPPER_FIST_2"/>
    <property type="match status" value="1"/>
</dbReference>
<dbReference type="AlphaFoldDB" id="M5FYR9"/>
<dbReference type="GO" id="GO:0005507">
    <property type="term" value="F:copper ion binding"/>
    <property type="evidence" value="ECO:0007669"/>
    <property type="project" value="InterPro"/>
</dbReference>
<keyword evidence="10" id="KW-1185">Reference proteome</keyword>
<dbReference type="PANTHER" id="PTHR28088:SF5">
    <property type="entry name" value="TRANSCRIPTIONAL ACTIVATOR HAA1-RELATED"/>
    <property type="match status" value="1"/>
</dbReference>
<feature type="non-terminal residue" evidence="9">
    <location>
        <position position="1"/>
    </location>
</feature>
<evidence type="ECO:0000256" key="1">
    <source>
        <dbReference type="ARBA" id="ARBA00004123"/>
    </source>
</evidence>
<evidence type="ECO:0000256" key="4">
    <source>
        <dbReference type="ARBA" id="ARBA00023008"/>
    </source>
</evidence>
<dbReference type="GO" id="GO:0006879">
    <property type="term" value="P:intracellular iron ion homeostasis"/>
    <property type="evidence" value="ECO:0007669"/>
    <property type="project" value="TreeGrafter"/>
</dbReference>
<feature type="domain" description="Copper-fist" evidence="8">
    <location>
        <begin position="1"/>
        <end position="32"/>
    </location>
</feature>
<dbReference type="STRING" id="1858805.M5FYR9"/>
<dbReference type="Gene3D" id="3.90.430.10">
    <property type="entry name" value="Copper fist DNA-binding domain"/>
    <property type="match status" value="1"/>
</dbReference>
<keyword evidence="3" id="KW-0862">Zinc</keyword>
<dbReference type="EMBL" id="JH795864">
    <property type="protein sequence ID" value="EJU01659.1"/>
    <property type="molecule type" value="Genomic_DNA"/>
</dbReference>
<feature type="non-terminal residue" evidence="9">
    <location>
        <position position="59"/>
    </location>
</feature>
<dbReference type="InterPro" id="IPR051763">
    <property type="entry name" value="Copper_Homeo_Regul"/>
</dbReference>
<evidence type="ECO:0000313" key="10">
    <source>
        <dbReference type="Proteomes" id="UP000030653"/>
    </source>
</evidence>
<keyword evidence="5" id="KW-0805">Transcription regulation</keyword>
<evidence type="ECO:0000256" key="3">
    <source>
        <dbReference type="ARBA" id="ARBA00022833"/>
    </source>
</evidence>
<keyword evidence="6" id="KW-0804">Transcription</keyword>
<dbReference type="SMART" id="SM01090">
    <property type="entry name" value="Copper-fist"/>
    <property type="match status" value="1"/>
</dbReference>
<evidence type="ECO:0000259" key="8">
    <source>
        <dbReference type="PROSITE" id="PS50073"/>
    </source>
</evidence>
<dbReference type="GO" id="GO:0006878">
    <property type="term" value="P:intracellular copper ion homeostasis"/>
    <property type="evidence" value="ECO:0007669"/>
    <property type="project" value="TreeGrafter"/>
</dbReference>
<evidence type="ECO:0000313" key="9">
    <source>
        <dbReference type="EMBL" id="EJU01659.1"/>
    </source>
</evidence>
<evidence type="ECO:0000256" key="5">
    <source>
        <dbReference type="ARBA" id="ARBA00023015"/>
    </source>
</evidence>
<evidence type="ECO:0000256" key="6">
    <source>
        <dbReference type="ARBA" id="ARBA00023163"/>
    </source>
</evidence>
<dbReference type="SMART" id="SM00412">
    <property type="entry name" value="Cu_FIST"/>
    <property type="match status" value="1"/>
</dbReference>
<dbReference type="PRINTS" id="PR00617">
    <property type="entry name" value="COPPERFIST"/>
</dbReference>
<keyword evidence="7" id="KW-0539">Nucleus</keyword>
<protein>
    <recommendedName>
        <fullName evidence="8">Copper-fist domain-containing protein</fullName>
    </recommendedName>
</protein>
<sequence length="59" mass="7063">YYSATCIKGHRSANCAHNTRPLFEVKRKGRPQTQCERCRQRRKRDRSHVRCDCLTKLEN</sequence>
<dbReference type="GO" id="GO:0000981">
    <property type="term" value="F:DNA-binding transcription factor activity, RNA polymerase II-specific"/>
    <property type="evidence" value="ECO:0007669"/>
    <property type="project" value="TreeGrafter"/>
</dbReference>
<evidence type="ECO:0000256" key="7">
    <source>
        <dbReference type="ARBA" id="ARBA00023242"/>
    </source>
</evidence>